<accession>A0A7W8I047</accession>
<comment type="caution">
    <text evidence="2">The sequence shown here is derived from an EMBL/GenBank/DDBJ whole genome shotgun (WGS) entry which is preliminary data.</text>
</comment>
<sequence length="255" mass="26827">MRPAAALAACALLTACATAGVPSPAPTPQGYLTGEQIARVATLIPDTILIDGAGNPVEPGTDRWWMAIAHAEIRPPEAAQHFDCALGTRLAARPRPALRRLMGRLLADADSLTREASRLHGPHPRPIAVHRGLEPCQRVSPEVRDSPSYPAAGAVAGTLYGETFAALAPDRAGQTRRIGREIGSSRIVCRMNSEQDVHAGERGGRELYSLIVTSAEFQADLEAARAEVAAARAEGLTNPSCAAERRALGPMPDGG</sequence>
<dbReference type="GO" id="GO:0030288">
    <property type="term" value="C:outer membrane-bounded periplasmic space"/>
    <property type="evidence" value="ECO:0007669"/>
    <property type="project" value="InterPro"/>
</dbReference>
<dbReference type="GO" id="GO:0003993">
    <property type="term" value="F:acid phosphatase activity"/>
    <property type="evidence" value="ECO:0007669"/>
    <property type="project" value="UniProtKB-EC"/>
</dbReference>
<evidence type="ECO:0000256" key="1">
    <source>
        <dbReference type="SAM" id="SignalP"/>
    </source>
</evidence>
<protein>
    <submittedName>
        <fullName evidence="2">Acid phosphatase (Class A)</fullName>
        <ecNumber evidence="2">3.1.3.2</ecNumber>
    </submittedName>
</protein>
<organism evidence="2 3">
    <name type="scientific">Brevundimonas basaltis</name>
    <dbReference type="NCBI Taxonomy" id="472166"/>
    <lineage>
        <taxon>Bacteria</taxon>
        <taxon>Pseudomonadati</taxon>
        <taxon>Pseudomonadota</taxon>
        <taxon>Alphaproteobacteria</taxon>
        <taxon>Caulobacterales</taxon>
        <taxon>Caulobacteraceae</taxon>
        <taxon>Brevundimonas</taxon>
    </lineage>
</organism>
<evidence type="ECO:0000313" key="3">
    <source>
        <dbReference type="Proteomes" id="UP000566663"/>
    </source>
</evidence>
<feature type="chain" id="PRO_5031364547" evidence="1">
    <location>
        <begin position="20"/>
        <end position="255"/>
    </location>
</feature>
<name>A0A7W8I047_9CAUL</name>
<feature type="signal peptide" evidence="1">
    <location>
        <begin position="1"/>
        <end position="19"/>
    </location>
</feature>
<keyword evidence="3" id="KW-1185">Reference proteome</keyword>
<keyword evidence="2" id="KW-0378">Hydrolase</keyword>
<dbReference type="EC" id="3.1.3.2" evidence="2"/>
<dbReference type="InterPro" id="IPR001011">
    <property type="entry name" value="Acid_Pase_classA_bac"/>
</dbReference>
<dbReference type="InterPro" id="IPR036938">
    <property type="entry name" value="PAP2/HPO_sf"/>
</dbReference>
<dbReference type="PRINTS" id="PR00483">
    <property type="entry name" value="BACPHPHTASE"/>
</dbReference>
<dbReference type="RefSeq" id="WP_183255536.1">
    <property type="nucleotide sequence ID" value="NZ_BAAAFF010000001.1"/>
</dbReference>
<evidence type="ECO:0000313" key="2">
    <source>
        <dbReference type="EMBL" id="MBB5292809.1"/>
    </source>
</evidence>
<gene>
    <name evidence="2" type="ORF">HNQ67_002333</name>
</gene>
<dbReference type="PROSITE" id="PS51257">
    <property type="entry name" value="PROKAR_LIPOPROTEIN"/>
    <property type="match status" value="1"/>
</dbReference>
<keyword evidence="1" id="KW-0732">Signal</keyword>
<dbReference type="AlphaFoldDB" id="A0A7W8I047"/>
<dbReference type="EMBL" id="JACHFZ010000004">
    <property type="protein sequence ID" value="MBB5292809.1"/>
    <property type="molecule type" value="Genomic_DNA"/>
</dbReference>
<dbReference type="SUPFAM" id="SSF48317">
    <property type="entry name" value="Acid phosphatase/Vanadium-dependent haloperoxidase"/>
    <property type="match status" value="1"/>
</dbReference>
<dbReference type="Proteomes" id="UP000566663">
    <property type="component" value="Unassembled WGS sequence"/>
</dbReference>
<reference evidence="2 3" key="1">
    <citation type="submission" date="2020-08" db="EMBL/GenBank/DDBJ databases">
        <title>Genomic Encyclopedia of Type Strains, Phase IV (KMG-IV): sequencing the most valuable type-strain genomes for metagenomic binning, comparative biology and taxonomic classification.</title>
        <authorList>
            <person name="Goeker M."/>
        </authorList>
    </citation>
    <scope>NUCLEOTIDE SEQUENCE [LARGE SCALE GENOMIC DNA]</scope>
    <source>
        <strain evidence="2 3">DSM 25335</strain>
    </source>
</reference>
<dbReference type="Gene3D" id="1.20.144.10">
    <property type="entry name" value="Phosphatidic acid phosphatase type 2/haloperoxidase"/>
    <property type="match status" value="1"/>
</dbReference>
<proteinExistence type="predicted"/>